<dbReference type="PROSITE" id="PS00928">
    <property type="entry name" value="TREHALASE_2"/>
    <property type="match status" value="1"/>
</dbReference>
<keyword evidence="7" id="KW-0812">Transmembrane</keyword>
<dbReference type="OMA" id="DVYFYWD"/>
<dbReference type="EC" id="3.2.1.28" evidence="2 6"/>
<protein>
    <recommendedName>
        <fullName evidence="3 6">Trehalase</fullName>
        <ecNumber evidence="2 6">3.2.1.28</ecNumber>
    </recommendedName>
    <alternativeName>
        <fullName evidence="6">Alpha-trehalose glucohydrolase</fullName>
    </alternativeName>
</protein>
<dbReference type="PRINTS" id="PR00744">
    <property type="entry name" value="GLHYDRLASE37"/>
</dbReference>
<dbReference type="RefSeq" id="XP_003105561.2">
    <property type="nucleotide sequence ID" value="XM_003105513.2"/>
</dbReference>
<dbReference type="GeneID" id="9817440"/>
<keyword evidence="4 6" id="KW-0378">Hydrolase</keyword>
<dbReference type="STRING" id="31234.E3MDX8"/>
<organism evidence="10">
    <name type="scientific">Caenorhabditis remanei</name>
    <name type="common">Caenorhabditis vulgaris</name>
    <dbReference type="NCBI Taxonomy" id="31234"/>
    <lineage>
        <taxon>Eukaryota</taxon>
        <taxon>Metazoa</taxon>
        <taxon>Ecdysozoa</taxon>
        <taxon>Nematoda</taxon>
        <taxon>Chromadorea</taxon>
        <taxon>Rhabditida</taxon>
        <taxon>Rhabditina</taxon>
        <taxon>Rhabditomorpha</taxon>
        <taxon>Rhabditoidea</taxon>
        <taxon>Rhabditidae</taxon>
        <taxon>Peloderinae</taxon>
        <taxon>Caenorhabditis</taxon>
    </lineage>
</organism>
<dbReference type="EMBL" id="DS268438">
    <property type="protein sequence ID" value="EFO99479.1"/>
    <property type="molecule type" value="Genomic_DNA"/>
</dbReference>
<dbReference type="PANTHER" id="PTHR23403">
    <property type="entry name" value="TREHALASE"/>
    <property type="match status" value="1"/>
</dbReference>
<dbReference type="Gene3D" id="1.50.10.10">
    <property type="match status" value="1"/>
</dbReference>
<dbReference type="eggNOG" id="KOG0602">
    <property type="taxonomic scope" value="Eukaryota"/>
</dbReference>
<dbReference type="InterPro" id="IPR008928">
    <property type="entry name" value="6-hairpin_glycosidase_sf"/>
</dbReference>
<evidence type="ECO:0000256" key="2">
    <source>
        <dbReference type="ARBA" id="ARBA00012757"/>
    </source>
</evidence>
<dbReference type="GO" id="GO:0004555">
    <property type="term" value="F:alpha,alpha-trehalase activity"/>
    <property type="evidence" value="ECO:0007669"/>
    <property type="project" value="UniProtKB-EC"/>
</dbReference>
<name>E3MDX8_CAERE</name>
<evidence type="ECO:0000256" key="8">
    <source>
        <dbReference type="SAM" id="SignalP"/>
    </source>
</evidence>
<proteinExistence type="inferred from homology"/>
<gene>
    <name evidence="9" type="primary">Cre-tre-4</name>
    <name evidence="9" type="ORF">CRE_22289</name>
</gene>
<evidence type="ECO:0000313" key="9">
    <source>
        <dbReference type="EMBL" id="EFO99479.1"/>
    </source>
</evidence>
<dbReference type="AlphaFoldDB" id="E3MDX8"/>
<evidence type="ECO:0000256" key="5">
    <source>
        <dbReference type="ARBA" id="ARBA00023295"/>
    </source>
</evidence>
<dbReference type="HOGENOM" id="CLU_006451_4_1_1"/>
<dbReference type="InterPro" id="IPR012341">
    <property type="entry name" value="6hp_glycosidase-like_sf"/>
</dbReference>
<keyword evidence="5 6" id="KW-0326">Glycosidase</keyword>
<reference evidence="9" key="1">
    <citation type="submission" date="2007-07" db="EMBL/GenBank/DDBJ databases">
        <title>PCAP assembly of the Caenorhabditis remanei genome.</title>
        <authorList>
            <consortium name="The Caenorhabditis remanei Sequencing Consortium"/>
            <person name="Wilson R.K."/>
        </authorList>
    </citation>
    <scope>NUCLEOTIDE SEQUENCE [LARGE SCALE GENOMIC DNA]</scope>
    <source>
        <strain evidence="9">PB4641</strain>
    </source>
</reference>
<evidence type="ECO:0000313" key="10">
    <source>
        <dbReference type="Proteomes" id="UP000008281"/>
    </source>
</evidence>
<keyword evidence="7" id="KW-0472">Membrane</keyword>
<dbReference type="SUPFAM" id="SSF48208">
    <property type="entry name" value="Six-hairpin glycosidases"/>
    <property type="match status" value="1"/>
</dbReference>
<evidence type="ECO:0000256" key="4">
    <source>
        <dbReference type="ARBA" id="ARBA00022801"/>
    </source>
</evidence>
<dbReference type="Proteomes" id="UP000008281">
    <property type="component" value="Unassembled WGS sequence"/>
</dbReference>
<dbReference type="InParanoid" id="E3MDX8"/>
<dbReference type="Pfam" id="PF01204">
    <property type="entry name" value="Trehalase"/>
    <property type="match status" value="1"/>
</dbReference>
<evidence type="ECO:0000256" key="6">
    <source>
        <dbReference type="RuleBase" id="RU361180"/>
    </source>
</evidence>
<dbReference type="InterPro" id="IPR018232">
    <property type="entry name" value="Glyco_hydro_37_CS"/>
</dbReference>
<dbReference type="KEGG" id="crq:GCK72_025715"/>
<dbReference type="FunCoup" id="E3MDX8">
    <property type="interactions" value="5"/>
</dbReference>
<dbReference type="InterPro" id="IPR001661">
    <property type="entry name" value="Glyco_hydro_37"/>
</dbReference>
<keyword evidence="8" id="KW-0732">Signal</keyword>
<evidence type="ECO:0000256" key="7">
    <source>
        <dbReference type="SAM" id="Phobius"/>
    </source>
</evidence>
<keyword evidence="7" id="KW-1133">Transmembrane helix</keyword>
<keyword evidence="10" id="KW-1185">Reference proteome</keyword>
<comment type="catalytic activity">
    <reaction evidence="6">
        <text>alpha,alpha-trehalose + H2O = alpha-D-glucose + beta-D-glucose</text>
        <dbReference type="Rhea" id="RHEA:32675"/>
        <dbReference type="ChEBI" id="CHEBI:15377"/>
        <dbReference type="ChEBI" id="CHEBI:15903"/>
        <dbReference type="ChEBI" id="CHEBI:16551"/>
        <dbReference type="ChEBI" id="CHEBI:17925"/>
        <dbReference type="EC" id="3.2.1.28"/>
    </reaction>
</comment>
<comment type="similarity">
    <text evidence="1 6">Belongs to the glycosyl hydrolase 37 family.</text>
</comment>
<dbReference type="OrthoDB" id="3542292at2759"/>
<feature type="signal peptide" evidence="8">
    <location>
        <begin position="1"/>
        <end position="20"/>
    </location>
</feature>
<evidence type="ECO:0000256" key="1">
    <source>
        <dbReference type="ARBA" id="ARBA00005615"/>
    </source>
</evidence>
<evidence type="ECO:0000256" key="3">
    <source>
        <dbReference type="ARBA" id="ARBA00019905"/>
    </source>
</evidence>
<accession>E3MDX8</accession>
<dbReference type="CTD" id="9817440"/>
<feature type="transmembrane region" description="Helical" evidence="7">
    <location>
        <begin position="607"/>
        <end position="629"/>
    </location>
</feature>
<dbReference type="GO" id="GO:0005993">
    <property type="term" value="P:trehalose catabolic process"/>
    <property type="evidence" value="ECO:0007669"/>
    <property type="project" value="TreeGrafter"/>
</dbReference>
<dbReference type="PANTHER" id="PTHR23403:SF3">
    <property type="entry name" value="TREHALASE"/>
    <property type="match status" value="1"/>
</dbReference>
<sequence>MRWIGSILLSFLLAPHLIQSRLDINYKGVINVWQFFFGVFRNFHIFFFQSKNTVLWNPLDVPCNESLCTGPLSEIYCHGEILQNAWQFGLQKLCPGDKLRIPAAEVLEKFDKLKYPTRIDDFQTFCKESFEQVNYLEVVNLTDWDIEPKFLKEITNQKHKKLAAELNERWKRLARQFTSDVLRHPDMYPLLPVQKPFIVPGGRFDVYFYWDTYWIIKGLLVSKMYETTKGIIENFSSLVVTLGFIPNSGNIQLTRRSQPPLFPHMIWEYTKATSTFDKKWMESMEMEMSFWEKNRTIEVEGQTLFAYRTLSNCPRPENFRGDYQIGMNSSDPSSVWRSISSACESGWDFSSRWMQSNNTADLSSIHTDQIVPVDLNVIIAKNYIILASYSDHFGNFDKAAVYRRKFDQLSDAIQKIFWDDKKGAWFDYDIPTKKKNLNFYPSNVYPLMLPGFEKYSAKVEGYMKSSGALNYAGGIPSSLPANSVQQWDFPNVWAPNQHFVIQSFLASNCSFLQQEAKKQAASFIETVYNGIYNPVGVVGGGVWEKYDARSTGGAPGAGGEYIVQEGFGWTNGAVLDLIWTFRHDQHQRQEKSEDIENVTLNRSQQSALVYAAGGFCAIVAITVLAKGLISRKKQNRRGDDLESSALLLGDDDDDQEEL</sequence>
<feature type="chain" id="PRO_5003176687" description="Trehalase" evidence="8">
    <location>
        <begin position="21"/>
        <end position="658"/>
    </location>
</feature>